<name>A0A927EVJ8_9ACTN</name>
<evidence type="ECO:0000256" key="1">
    <source>
        <dbReference type="ARBA" id="ARBA00023002"/>
    </source>
</evidence>
<dbReference type="AlphaFoldDB" id="A0A927EVJ8"/>
<dbReference type="InterPro" id="IPR002563">
    <property type="entry name" value="Flavin_Rdtase-like_dom"/>
</dbReference>
<keyword evidence="1" id="KW-0560">Oxidoreductase</keyword>
<dbReference type="InterPro" id="IPR050268">
    <property type="entry name" value="NADH-dep_flavin_reductase"/>
</dbReference>
<feature type="region of interest" description="Disordered" evidence="2">
    <location>
        <begin position="1"/>
        <end position="20"/>
    </location>
</feature>
<reference evidence="4" key="1">
    <citation type="submission" date="2020-09" db="EMBL/GenBank/DDBJ databases">
        <title>Secondary metabolite and genome analysis of marine Streptomyces chumphonensis KK1-2T.</title>
        <authorList>
            <person name="Phongsopitanun W."/>
            <person name="Kanchanasin P."/>
            <person name="Pittayakhajonwut P."/>
            <person name="Suwanborirux K."/>
            <person name="Tanasupawat S."/>
        </authorList>
    </citation>
    <scope>NUCLEOTIDE SEQUENCE</scope>
    <source>
        <strain evidence="4">KK1-2</strain>
    </source>
</reference>
<gene>
    <name evidence="4" type="ORF">IF129_00500</name>
</gene>
<dbReference type="Pfam" id="PF01613">
    <property type="entry name" value="Flavin_Reduct"/>
    <property type="match status" value="1"/>
</dbReference>
<accession>A0A927EVJ8</accession>
<protein>
    <submittedName>
        <fullName evidence="4">Flavin reductase family protein</fullName>
    </submittedName>
</protein>
<comment type="caution">
    <text evidence="4">The sequence shown here is derived from an EMBL/GenBank/DDBJ whole genome shotgun (WGS) entry which is preliminary data.</text>
</comment>
<evidence type="ECO:0000313" key="4">
    <source>
        <dbReference type="EMBL" id="MBD3930053.1"/>
    </source>
</evidence>
<feature type="domain" description="Flavin reductase like" evidence="3">
    <location>
        <begin position="31"/>
        <end position="176"/>
    </location>
</feature>
<dbReference type="RefSeq" id="WP_191207368.1">
    <property type="nucleotide sequence ID" value="NZ_BAABKL010000025.1"/>
</dbReference>
<dbReference type="GO" id="GO:0042602">
    <property type="term" value="F:riboflavin reductase (NADPH) activity"/>
    <property type="evidence" value="ECO:0007669"/>
    <property type="project" value="TreeGrafter"/>
</dbReference>
<dbReference type="InterPro" id="IPR012349">
    <property type="entry name" value="Split_barrel_FMN-bd"/>
</dbReference>
<dbReference type="Proteomes" id="UP000632289">
    <property type="component" value="Unassembled WGS sequence"/>
</dbReference>
<evidence type="ECO:0000313" key="5">
    <source>
        <dbReference type="Proteomes" id="UP000632289"/>
    </source>
</evidence>
<organism evidence="4 5">
    <name type="scientific">Streptomyces chumphonensis</name>
    <dbReference type="NCBI Taxonomy" id="1214925"/>
    <lineage>
        <taxon>Bacteria</taxon>
        <taxon>Bacillati</taxon>
        <taxon>Actinomycetota</taxon>
        <taxon>Actinomycetes</taxon>
        <taxon>Kitasatosporales</taxon>
        <taxon>Streptomycetaceae</taxon>
        <taxon>Streptomyces</taxon>
    </lineage>
</organism>
<dbReference type="SUPFAM" id="SSF50475">
    <property type="entry name" value="FMN-binding split barrel"/>
    <property type="match status" value="1"/>
</dbReference>
<dbReference type="SMART" id="SM00903">
    <property type="entry name" value="Flavin_Reduct"/>
    <property type="match status" value="1"/>
</dbReference>
<dbReference type="Gene3D" id="2.30.110.10">
    <property type="entry name" value="Electron Transport, Fmn-binding Protein, Chain A"/>
    <property type="match status" value="1"/>
</dbReference>
<dbReference type="EMBL" id="JACXYU010000001">
    <property type="protein sequence ID" value="MBD3930053.1"/>
    <property type="molecule type" value="Genomic_DNA"/>
</dbReference>
<dbReference type="PANTHER" id="PTHR30466">
    <property type="entry name" value="FLAVIN REDUCTASE"/>
    <property type="match status" value="1"/>
</dbReference>
<dbReference type="PANTHER" id="PTHR30466:SF1">
    <property type="entry name" value="FMN REDUCTASE (NADH) RUTF"/>
    <property type="match status" value="1"/>
</dbReference>
<evidence type="ECO:0000259" key="3">
    <source>
        <dbReference type="SMART" id="SM00903"/>
    </source>
</evidence>
<proteinExistence type="predicted"/>
<evidence type="ECO:0000256" key="2">
    <source>
        <dbReference type="SAM" id="MobiDB-lite"/>
    </source>
</evidence>
<keyword evidence="5" id="KW-1185">Reference proteome</keyword>
<sequence>MRSTRTDPSGPSDRDDGRAPRTAVDAFRSLMSGFPSGVAVVTTVDGSGAPRGLTCTSMCGVGLHPPSLLVCVDNRSGTLRALCESGAFAVNLLHTGGRSTAETFATRGRDRFAEVAWEPTARYRVPRLTEDAHATAECRVLRTHPAGDHTVVIGAVEEVLSRPGAPLLYGRRRFADWSRLAEPTTGER</sequence>
<dbReference type="GO" id="GO:0010181">
    <property type="term" value="F:FMN binding"/>
    <property type="evidence" value="ECO:0007669"/>
    <property type="project" value="InterPro"/>
</dbReference>